<evidence type="ECO:0000313" key="2">
    <source>
        <dbReference type="EMBL" id="KDQ15327.1"/>
    </source>
</evidence>
<dbReference type="EMBL" id="KL198033">
    <property type="protein sequence ID" value="KDQ15327.1"/>
    <property type="molecule type" value="Genomic_DNA"/>
</dbReference>
<feature type="region of interest" description="Disordered" evidence="1">
    <location>
        <begin position="123"/>
        <end position="157"/>
    </location>
</feature>
<reference evidence="3" key="1">
    <citation type="journal article" date="2014" name="Proc. Natl. Acad. Sci. U.S.A.">
        <title>Extensive sampling of basidiomycete genomes demonstrates inadequacy of the white-rot/brown-rot paradigm for wood decay fungi.</title>
        <authorList>
            <person name="Riley R."/>
            <person name="Salamov A.A."/>
            <person name="Brown D.W."/>
            <person name="Nagy L.G."/>
            <person name="Floudas D."/>
            <person name="Held B.W."/>
            <person name="Levasseur A."/>
            <person name="Lombard V."/>
            <person name="Morin E."/>
            <person name="Otillar R."/>
            <person name="Lindquist E.A."/>
            <person name="Sun H."/>
            <person name="LaButti K.M."/>
            <person name="Schmutz J."/>
            <person name="Jabbour D."/>
            <person name="Luo H."/>
            <person name="Baker S.E."/>
            <person name="Pisabarro A.G."/>
            <person name="Walton J.D."/>
            <person name="Blanchette R.A."/>
            <person name="Henrissat B."/>
            <person name="Martin F."/>
            <person name="Cullen D."/>
            <person name="Hibbett D.S."/>
            <person name="Grigoriev I.V."/>
        </authorList>
    </citation>
    <scope>NUCLEOTIDE SEQUENCE [LARGE SCALE GENOMIC DNA]</scope>
    <source>
        <strain evidence="3">FD-172 SS1</strain>
    </source>
</reference>
<keyword evidence="3" id="KW-1185">Reference proteome</keyword>
<dbReference type="InParanoid" id="A0A067MU30"/>
<name>A0A067MU30_BOTB1</name>
<gene>
    <name evidence="2" type="ORF">BOTBODRAFT_298406</name>
</gene>
<sequence length="157" mass="17580">MGASNMERSAPRDPSSDTAHIFSYLYDLLDALELARSLRRARHKPRLQGFDSLSYTHASNAHKNVEFRLRAGTQVSCRPMSMRLIISAASRRHLRSYGLFFWTTLGYMHASLASELLGPRGDLSPGRRRNLAAAPSPRMTPSHPIPPECPAQPARLR</sequence>
<dbReference type="HOGENOM" id="CLU_1677567_0_0_1"/>
<organism evidence="2 3">
    <name type="scientific">Botryobasidium botryosum (strain FD-172 SS1)</name>
    <dbReference type="NCBI Taxonomy" id="930990"/>
    <lineage>
        <taxon>Eukaryota</taxon>
        <taxon>Fungi</taxon>
        <taxon>Dikarya</taxon>
        <taxon>Basidiomycota</taxon>
        <taxon>Agaricomycotina</taxon>
        <taxon>Agaricomycetes</taxon>
        <taxon>Cantharellales</taxon>
        <taxon>Botryobasidiaceae</taxon>
        <taxon>Botryobasidium</taxon>
    </lineage>
</organism>
<evidence type="ECO:0000313" key="3">
    <source>
        <dbReference type="Proteomes" id="UP000027195"/>
    </source>
</evidence>
<protein>
    <submittedName>
        <fullName evidence="2">Uncharacterized protein</fullName>
    </submittedName>
</protein>
<evidence type="ECO:0000256" key="1">
    <source>
        <dbReference type="SAM" id="MobiDB-lite"/>
    </source>
</evidence>
<dbReference type="Proteomes" id="UP000027195">
    <property type="component" value="Unassembled WGS sequence"/>
</dbReference>
<accession>A0A067MU30</accession>
<dbReference type="AlphaFoldDB" id="A0A067MU30"/>
<proteinExistence type="predicted"/>